<evidence type="ECO:0000256" key="5">
    <source>
        <dbReference type="ARBA" id="ARBA00022898"/>
    </source>
</evidence>
<comment type="subunit">
    <text evidence="2 6">Homodimer.</text>
</comment>
<dbReference type="PANTHER" id="PTHR43643:SF3">
    <property type="entry name" value="HISTIDINOL-PHOSPHATE AMINOTRANSFERASE"/>
    <property type="match status" value="1"/>
</dbReference>
<feature type="modified residue" description="N6-(pyridoxal phosphate)lysine" evidence="6">
    <location>
        <position position="225"/>
    </location>
</feature>
<comment type="cofactor">
    <cofactor evidence="1 6">
        <name>pyridoxal 5'-phosphate</name>
        <dbReference type="ChEBI" id="CHEBI:597326"/>
    </cofactor>
</comment>
<dbReference type="HAMAP" id="MF_01023">
    <property type="entry name" value="HisC_aminotrans_2"/>
    <property type="match status" value="1"/>
</dbReference>
<evidence type="ECO:0000256" key="2">
    <source>
        <dbReference type="ARBA" id="ARBA00011738"/>
    </source>
</evidence>
<dbReference type="InterPro" id="IPR015422">
    <property type="entry name" value="PyrdxlP-dep_Trfase_small"/>
</dbReference>
<comment type="similarity">
    <text evidence="6">Belongs to the class-II pyridoxal-phosphate-dependent aminotransferase family. Histidinol-phosphate aminotransferase subfamily.</text>
</comment>
<dbReference type="InterPro" id="IPR015421">
    <property type="entry name" value="PyrdxlP-dep_Trfase_major"/>
</dbReference>
<dbReference type="CDD" id="cd00609">
    <property type="entry name" value="AAT_like"/>
    <property type="match status" value="1"/>
</dbReference>
<dbReference type="EC" id="2.6.1.9" evidence="6"/>
<reference evidence="9" key="1">
    <citation type="journal article" date="2019" name="Int. J. Syst. Evol. Microbiol.">
        <title>The Global Catalogue of Microorganisms (GCM) 10K type strain sequencing project: providing services to taxonomists for standard genome sequencing and annotation.</title>
        <authorList>
            <consortium name="The Broad Institute Genomics Platform"/>
            <consortium name="The Broad Institute Genome Sequencing Center for Infectious Disease"/>
            <person name="Wu L."/>
            <person name="Ma J."/>
        </authorList>
    </citation>
    <scope>NUCLEOTIDE SEQUENCE [LARGE SCALE GENOMIC DNA]</scope>
    <source>
        <strain evidence="9">JCM 13595</strain>
    </source>
</reference>
<keyword evidence="9" id="KW-1185">Reference proteome</keyword>
<dbReference type="PANTHER" id="PTHR43643">
    <property type="entry name" value="HISTIDINOL-PHOSPHATE AMINOTRANSFERASE 2"/>
    <property type="match status" value="1"/>
</dbReference>
<dbReference type="EMBL" id="BAAAMN010000020">
    <property type="protein sequence ID" value="GAA2033701.1"/>
    <property type="molecule type" value="Genomic_DNA"/>
</dbReference>
<keyword evidence="4 6" id="KW-0808">Transferase</keyword>
<dbReference type="Gene3D" id="3.40.640.10">
    <property type="entry name" value="Type I PLP-dependent aspartate aminotransferase-like (Major domain)"/>
    <property type="match status" value="1"/>
</dbReference>
<evidence type="ECO:0000313" key="9">
    <source>
        <dbReference type="Proteomes" id="UP001501461"/>
    </source>
</evidence>
<dbReference type="InterPro" id="IPR005861">
    <property type="entry name" value="HisP_aminotrans"/>
</dbReference>
<evidence type="ECO:0000259" key="7">
    <source>
        <dbReference type="Pfam" id="PF00155"/>
    </source>
</evidence>
<dbReference type="SUPFAM" id="SSF53383">
    <property type="entry name" value="PLP-dependent transferases"/>
    <property type="match status" value="1"/>
</dbReference>
<feature type="domain" description="Aminotransferase class I/classII large" evidence="7">
    <location>
        <begin position="36"/>
        <end position="351"/>
    </location>
</feature>
<keyword evidence="6" id="KW-0028">Amino-acid biosynthesis</keyword>
<protein>
    <recommendedName>
        <fullName evidence="6">Histidinol-phosphate aminotransferase</fullName>
        <ecNumber evidence="6">2.6.1.9</ecNumber>
    </recommendedName>
    <alternativeName>
        <fullName evidence="6">Imidazole acetol-phosphate transaminase</fullName>
    </alternativeName>
</protein>
<gene>
    <name evidence="8" type="primary">hisC_1</name>
    <name evidence="6" type="synonym">hisC</name>
    <name evidence="8" type="ORF">GCM10009720_12770</name>
</gene>
<evidence type="ECO:0000256" key="1">
    <source>
        <dbReference type="ARBA" id="ARBA00001933"/>
    </source>
</evidence>
<dbReference type="Pfam" id="PF00155">
    <property type="entry name" value="Aminotran_1_2"/>
    <property type="match status" value="1"/>
</dbReference>
<dbReference type="RefSeq" id="WP_343956794.1">
    <property type="nucleotide sequence ID" value="NZ_BAAAMN010000020.1"/>
</dbReference>
<comment type="catalytic activity">
    <reaction evidence="6">
        <text>L-histidinol phosphate + 2-oxoglutarate = 3-(imidazol-4-yl)-2-oxopropyl phosphate + L-glutamate</text>
        <dbReference type="Rhea" id="RHEA:23744"/>
        <dbReference type="ChEBI" id="CHEBI:16810"/>
        <dbReference type="ChEBI" id="CHEBI:29985"/>
        <dbReference type="ChEBI" id="CHEBI:57766"/>
        <dbReference type="ChEBI" id="CHEBI:57980"/>
        <dbReference type="EC" id="2.6.1.9"/>
    </reaction>
</comment>
<comment type="caution">
    <text evidence="8">The sequence shown here is derived from an EMBL/GenBank/DDBJ whole genome shotgun (WGS) entry which is preliminary data.</text>
</comment>
<dbReference type="InterPro" id="IPR050106">
    <property type="entry name" value="HistidinolP_aminotransfase"/>
</dbReference>
<accession>A0ABN2UCI4</accession>
<dbReference type="NCBIfam" id="NF002878">
    <property type="entry name" value="PRK03321.1"/>
    <property type="match status" value="1"/>
</dbReference>
<proteinExistence type="inferred from homology"/>
<sequence length="366" mass="39437">MTQKTATSLIRPALEEVPNYKPGKPPAAVDGLQPYKLSSNEHFLPPISAVVEALTEVTNPATYPDPAAKALTAELANYLQVSEDHVAVGAGGSEIITALAHITLEAGSEVIYPWPSFELYPQASALNGAHKKPIGLTDDFGHDLPAMAQAITDDTRLILLCSPNNPTGPAVTADEFTTFMAQVPSDVLVVLDEAYWEFCTDASAVDSLAMLKHYENLVLMRTFSKAHALAGFRIGYAVGQPEVIAAVRKATVPFGVTPPSQHAAIVSLRHVDQVMTRAHSIAAARDEFVDALRAQGWNVPDSQANFVWLPLAEHSAAFEEACVKQSLAVRNLNSGVRISIGPPEAMDRVLNVAARFRQRHFSTNKV</sequence>
<dbReference type="Gene3D" id="3.90.1150.10">
    <property type="entry name" value="Aspartate Aminotransferase, domain 1"/>
    <property type="match status" value="1"/>
</dbReference>
<evidence type="ECO:0000256" key="4">
    <source>
        <dbReference type="ARBA" id="ARBA00022679"/>
    </source>
</evidence>
<evidence type="ECO:0000256" key="3">
    <source>
        <dbReference type="ARBA" id="ARBA00022576"/>
    </source>
</evidence>
<dbReference type="InterPro" id="IPR024892">
    <property type="entry name" value="ArAT"/>
</dbReference>
<dbReference type="InterPro" id="IPR004839">
    <property type="entry name" value="Aminotransferase_I/II_large"/>
</dbReference>
<comment type="pathway">
    <text evidence="6">Amino-acid biosynthesis; L-histidine biosynthesis; L-histidine from 5-phospho-alpha-D-ribose 1-diphosphate: step 7/9.</text>
</comment>
<keyword evidence="3 6" id="KW-0032">Aminotransferase</keyword>
<dbReference type="NCBIfam" id="TIGR01141">
    <property type="entry name" value="hisC"/>
    <property type="match status" value="1"/>
</dbReference>
<keyword evidence="5 6" id="KW-0663">Pyridoxal phosphate</keyword>
<name>A0ABN2UCI4_9MICC</name>
<dbReference type="InterPro" id="IPR015424">
    <property type="entry name" value="PyrdxlP-dep_Trfase"/>
</dbReference>
<organism evidence="8 9">
    <name type="scientific">Yaniella flava</name>
    <dbReference type="NCBI Taxonomy" id="287930"/>
    <lineage>
        <taxon>Bacteria</taxon>
        <taxon>Bacillati</taxon>
        <taxon>Actinomycetota</taxon>
        <taxon>Actinomycetes</taxon>
        <taxon>Micrococcales</taxon>
        <taxon>Micrococcaceae</taxon>
        <taxon>Yaniella</taxon>
    </lineage>
</organism>
<evidence type="ECO:0000313" key="8">
    <source>
        <dbReference type="EMBL" id="GAA2033701.1"/>
    </source>
</evidence>
<dbReference type="Proteomes" id="UP001501461">
    <property type="component" value="Unassembled WGS sequence"/>
</dbReference>
<evidence type="ECO:0000256" key="6">
    <source>
        <dbReference type="HAMAP-Rule" id="MF_01023"/>
    </source>
</evidence>
<keyword evidence="6" id="KW-0368">Histidine biosynthesis</keyword>